<protein>
    <submittedName>
        <fullName evidence="7">Peptidase M42</fullName>
    </submittedName>
</protein>
<dbReference type="PANTHER" id="PTHR32481:SF7">
    <property type="entry name" value="AMINOPEPTIDASE YHFE-RELATED"/>
    <property type="match status" value="1"/>
</dbReference>
<feature type="region of interest" description="Disordered" evidence="6">
    <location>
        <begin position="367"/>
        <end position="411"/>
    </location>
</feature>
<dbReference type="RefSeq" id="WP_083170729.1">
    <property type="nucleotide sequence ID" value="NZ_AP022619.1"/>
</dbReference>
<dbReference type="PANTHER" id="PTHR32481">
    <property type="entry name" value="AMINOPEPTIDASE"/>
    <property type="match status" value="1"/>
</dbReference>
<keyword evidence="3" id="KW-0645">Protease</keyword>
<dbReference type="SUPFAM" id="SSF101821">
    <property type="entry name" value="Aminopeptidase/glucanase lid domain"/>
    <property type="match status" value="1"/>
</dbReference>
<dbReference type="OrthoDB" id="361940at2"/>
<evidence type="ECO:0000256" key="6">
    <source>
        <dbReference type="SAM" id="MobiDB-lite"/>
    </source>
</evidence>
<dbReference type="SUPFAM" id="SSF53187">
    <property type="entry name" value="Zn-dependent exopeptidases"/>
    <property type="match status" value="1"/>
</dbReference>
<dbReference type="InterPro" id="IPR017537">
    <property type="entry name" value="Peptidase_M42_hydrolase"/>
</dbReference>
<keyword evidence="5" id="KW-0378">Hydrolase</keyword>
<reference evidence="7 8" key="1">
    <citation type="submission" date="2017-02" db="EMBL/GenBank/DDBJ databases">
        <title>The new phylogeny of genus Mycobacterium.</title>
        <authorList>
            <person name="Tortoli E."/>
            <person name="Trovato A."/>
            <person name="Cirillo D.M."/>
        </authorList>
    </citation>
    <scope>NUCLEOTIDE SEQUENCE [LARGE SCALE GENOMIC DNA]</scope>
    <source>
        <strain evidence="7 8">DSM 45000</strain>
    </source>
</reference>
<sequence>MRETAAMTEADRTWMVDTLLALLQTPSPAGRTDAVMQHIGDIFDGFGVPFSLTRRGALTAELPGASATTDRALVVHADTIGCMVRRLKDNGRLEVIPVGTFSARFAAGARVRIFSDDPDEFITGTVMPLKASGHAFGDEIDLQPTDWEHVEVRVDRKVSSREDLIRLGLQIGDFVAFIASPELTADGYIVSRHLDGKAGVAVALALAKNFAENNVVLPHRTMLMITITEEVGHGASHGLPADVAELVSVDNAVCAPGQHSIEDGVTIPMADLHGPFDYHLTRKLCRLAAEQGIPCARDVFRYYRSDAAAAIEAGAGTRAALVGFGLDGSHGWERTHLDSLQAVYCLLHTWLQTPLTFAKWDAKPSGQLRDFPSSEQPAPSERWVPLARGELDLPGEASPGSVWPPSEGPQA</sequence>
<evidence type="ECO:0000313" key="7">
    <source>
        <dbReference type="EMBL" id="ORB43901.1"/>
    </source>
</evidence>
<dbReference type="GO" id="GO:0006508">
    <property type="term" value="P:proteolysis"/>
    <property type="evidence" value="ECO:0007669"/>
    <property type="project" value="UniProtKB-KW"/>
</dbReference>
<evidence type="ECO:0000256" key="4">
    <source>
        <dbReference type="ARBA" id="ARBA00022723"/>
    </source>
</evidence>
<dbReference type="GO" id="GO:0046872">
    <property type="term" value="F:metal ion binding"/>
    <property type="evidence" value="ECO:0007669"/>
    <property type="project" value="UniProtKB-KW"/>
</dbReference>
<dbReference type="InterPro" id="IPR023367">
    <property type="entry name" value="Peptidase_M42_dom2"/>
</dbReference>
<name>A0A1X0IDM7_9MYCO</name>
<dbReference type="CDD" id="cd05657">
    <property type="entry name" value="M42_glucanase_like"/>
    <property type="match status" value="1"/>
</dbReference>
<dbReference type="InterPro" id="IPR051464">
    <property type="entry name" value="Peptidase_M42_aminopept"/>
</dbReference>
<dbReference type="Gene3D" id="2.40.30.40">
    <property type="entry name" value="Peptidase M42, domain 2"/>
    <property type="match status" value="1"/>
</dbReference>
<comment type="caution">
    <text evidence="7">The sequence shown here is derived from an EMBL/GenBank/DDBJ whole genome shotgun (WGS) entry which is preliminary data.</text>
</comment>
<evidence type="ECO:0000256" key="2">
    <source>
        <dbReference type="ARBA" id="ARBA00022438"/>
    </source>
</evidence>
<evidence type="ECO:0000313" key="8">
    <source>
        <dbReference type="Proteomes" id="UP000192513"/>
    </source>
</evidence>
<dbReference type="Gene3D" id="3.40.630.10">
    <property type="entry name" value="Zn peptidases"/>
    <property type="match status" value="1"/>
</dbReference>
<evidence type="ECO:0000256" key="5">
    <source>
        <dbReference type="ARBA" id="ARBA00022801"/>
    </source>
</evidence>
<dbReference type="EMBL" id="MVIE01000007">
    <property type="protein sequence ID" value="ORB43901.1"/>
    <property type="molecule type" value="Genomic_DNA"/>
</dbReference>
<keyword evidence="4" id="KW-0479">Metal-binding</keyword>
<proteinExistence type="inferred from homology"/>
<dbReference type="GO" id="GO:0004177">
    <property type="term" value="F:aminopeptidase activity"/>
    <property type="evidence" value="ECO:0007669"/>
    <property type="project" value="UniProtKB-KW"/>
</dbReference>
<dbReference type="STRING" id="590652.BST39_07775"/>
<dbReference type="Proteomes" id="UP000192513">
    <property type="component" value="Unassembled WGS sequence"/>
</dbReference>
<evidence type="ECO:0000256" key="3">
    <source>
        <dbReference type="ARBA" id="ARBA00022670"/>
    </source>
</evidence>
<keyword evidence="8" id="KW-1185">Reference proteome</keyword>
<dbReference type="AlphaFoldDB" id="A0A1X0IDM7"/>
<keyword evidence="2" id="KW-0031">Aminopeptidase</keyword>
<comment type="similarity">
    <text evidence="1">Belongs to the peptidase M42 family.</text>
</comment>
<accession>A0A1X0IDM7</accession>
<evidence type="ECO:0000256" key="1">
    <source>
        <dbReference type="ARBA" id="ARBA00006272"/>
    </source>
</evidence>
<organism evidence="7 8">
    <name type="scientific">Mycobacterium paraseoulense</name>
    <dbReference type="NCBI Taxonomy" id="590652"/>
    <lineage>
        <taxon>Bacteria</taxon>
        <taxon>Bacillati</taxon>
        <taxon>Actinomycetota</taxon>
        <taxon>Actinomycetes</taxon>
        <taxon>Mycobacteriales</taxon>
        <taxon>Mycobacteriaceae</taxon>
        <taxon>Mycobacterium</taxon>
    </lineage>
</organism>
<gene>
    <name evidence="7" type="ORF">BST39_07775</name>
</gene>
<dbReference type="NCBIfam" id="TIGR03106">
    <property type="entry name" value="trio_M42_hydro"/>
    <property type="match status" value="1"/>
</dbReference>
<dbReference type="InterPro" id="IPR008007">
    <property type="entry name" value="Peptidase_M42"/>
</dbReference>
<dbReference type="Pfam" id="PF05343">
    <property type="entry name" value="Peptidase_M42"/>
    <property type="match status" value="1"/>
</dbReference>